<dbReference type="Pfam" id="PF02355">
    <property type="entry name" value="SecD_SecF_C"/>
    <property type="match status" value="1"/>
</dbReference>
<keyword evidence="2 9" id="KW-0813">Transport</keyword>
<reference evidence="11 12" key="1">
    <citation type="journal article" date="2012" name="Stand. Genomic Sci.">
        <title>Complete genome sequence of the sulfur compounds oxidizing chemolithoautotroph Sulfuricurvum kujiense type strain (YK-1(T)).</title>
        <authorList>
            <person name="Han C."/>
            <person name="Kotsyurbenko O."/>
            <person name="Chertkov O."/>
            <person name="Held B."/>
            <person name="Lapidus A."/>
            <person name="Nolan M."/>
            <person name="Lucas S."/>
            <person name="Hammon N."/>
            <person name="Deshpande S."/>
            <person name="Cheng J.F."/>
            <person name="Tapia R."/>
            <person name="Goodwin L.A."/>
            <person name="Pitluck S."/>
            <person name="Liolios K."/>
            <person name="Pagani I."/>
            <person name="Ivanova N."/>
            <person name="Mavromatis K."/>
            <person name="Mikhailova N."/>
            <person name="Pati A."/>
            <person name="Chen A."/>
            <person name="Palaniappan K."/>
            <person name="Land M."/>
            <person name="Hauser L."/>
            <person name="Chang Y.J."/>
            <person name="Jeffries C.D."/>
            <person name="Brambilla E.M."/>
            <person name="Rohde M."/>
            <person name="Spring S."/>
            <person name="Sikorski J."/>
            <person name="Goker M."/>
            <person name="Woyke T."/>
            <person name="Bristow J."/>
            <person name="Eisen J.A."/>
            <person name="Markowitz V."/>
            <person name="Hugenholtz P."/>
            <person name="Kyrpides N.C."/>
            <person name="Klenk H.P."/>
            <person name="Detter J.C."/>
        </authorList>
    </citation>
    <scope>NUCLEOTIDE SEQUENCE [LARGE SCALE GENOMIC DNA]</scope>
    <source>
        <strain evidence="12">ATCC BAA-921 / DSM 16994 / JCM 11577 / YK-1</strain>
    </source>
</reference>
<dbReference type="HAMAP" id="MF_01464_B">
    <property type="entry name" value="SecF_B"/>
    <property type="match status" value="1"/>
</dbReference>
<dbReference type="NCBIfam" id="TIGR00966">
    <property type="entry name" value="transloc_SecF"/>
    <property type="match status" value="1"/>
</dbReference>
<dbReference type="GO" id="GO:0006605">
    <property type="term" value="P:protein targeting"/>
    <property type="evidence" value="ECO:0007669"/>
    <property type="project" value="UniProtKB-UniRule"/>
</dbReference>
<feature type="transmembrane region" description="Helical" evidence="9">
    <location>
        <begin position="137"/>
        <end position="154"/>
    </location>
</feature>
<dbReference type="OrthoDB" id="9774769at2"/>
<evidence type="ECO:0000256" key="9">
    <source>
        <dbReference type="HAMAP-Rule" id="MF_01464"/>
    </source>
</evidence>
<keyword evidence="3 9" id="KW-1003">Cell membrane</keyword>
<proteinExistence type="inferred from homology"/>
<keyword evidence="4 9" id="KW-0812">Transmembrane</keyword>
<dbReference type="InterPro" id="IPR022646">
    <property type="entry name" value="SecD/SecF_CS"/>
</dbReference>
<dbReference type="GO" id="GO:0015450">
    <property type="term" value="F:protein-transporting ATPase activity"/>
    <property type="evidence" value="ECO:0007669"/>
    <property type="project" value="InterPro"/>
</dbReference>
<accession>E4U019</accession>
<evidence type="ECO:0000259" key="10">
    <source>
        <dbReference type="Pfam" id="PF02355"/>
    </source>
</evidence>
<dbReference type="EMBL" id="CP002355">
    <property type="protein sequence ID" value="ADR33184.1"/>
    <property type="molecule type" value="Genomic_DNA"/>
</dbReference>
<feature type="transmembrane region" description="Helical" evidence="9">
    <location>
        <begin position="161"/>
        <end position="182"/>
    </location>
</feature>
<evidence type="ECO:0000256" key="1">
    <source>
        <dbReference type="ARBA" id="ARBA00004651"/>
    </source>
</evidence>
<dbReference type="eggNOG" id="COG0341">
    <property type="taxonomic scope" value="Bacteria"/>
</dbReference>
<evidence type="ECO:0000256" key="3">
    <source>
        <dbReference type="ARBA" id="ARBA00022475"/>
    </source>
</evidence>
<comment type="similarity">
    <text evidence="9">Belongs to the SecD/SecF family. SecF subfamily.</text>
</comment>
<dbReference type="InterPro" id="IPR055344">
    <property type="entry name" value="SecD_SecF_C_bact"/>
</dbReference>
<dbReference type="STRING" id="709032.Sulku_0517"/>
<dbReference type="Pfam" id="PF07549">
    <property type="entry name" value="Sec_GG"/>
    <property type="match status" value="1"/>
</dbReference>
<dbReference type="Gene3D" id="1.20.1640.10">
    <property type="entry name" value="Multidrug efflux transporter AcrB transmembrane domain"/>
    <property type="match status" value="1"/>
</dbReference>
<dbReference type="AlphaFoldDB" id="E4U019"/>
<evidence type="ECO:0000256" key="2">
    <source>
        <dbReference type="ARBA" id="ARBA00022448"/>
    </source>
</evidence>
<dbReference type="PANTHER" id="PTHR30081">
    <property type="entry name" value="PROTEIN-EXPORT MEMBRANE PROTEIN SEC"/>
    <property type="match status" value="1"/>
</dbReference>
<evidence type="ECO:0000256" key="5">
    <source>
        <dbReference type="ARBA" id="ARBA00022927"/>
    </source>
</evidence>
<name>E4U019_SULKY</name>
<dbReference type="GO" id="GO:0043952">
    <property type="term" value="P:protein transport by the Sec complex"/>
    <property type="evidence" value="ECO:0007669"/>
    <property type="project" value="UniProtKB-UniRule"/>
</dbReference>
<organism evidence="11 12">
    <name type="scientific">Sulfuricurvum kujiense (strain ATCC BAA-921 / DSM 16994 / JCM 11577 / YK-1)</name>
    <dbReference type="NCBI Taxonomy" id="709032"/>
    <lineage>
        <taxon>Bacteria</taxon>
        <taxon>Pseudomonadati</taxon>
        <taxon>Campylobacterota</taxon>
        <taxon>Epsilonproteobacteria</taxon>
        <taxon>Campylobacterales</taxon>
        <taxon>Sulfurimonadaceae</taxon>
        <taxon>Sulfuricurvum</taxon>
    </lineage>
</organism>
<dbReference type="InterPro" id="IPR005665">
    <property type="entry name" value="SecF_bac"/>
</dbReference>
<keyword evidence="5 9" id="KW-0653">Protein transport</keyword>
<dbReference type="RefSeq" id="WP_013459381.1">
    <property type="nucleotide sequence ID" value="NC_014762.1"/>
</dbReference>
<evidence type="ECO:0000313" key="11">
    <source>
        <dbReference type="EMBL" id="ADR33184.1"/>
    </source>
</evidence>
<feature type="transmembrane region" description="Helical" evidence="9">
    <location>
        <begin position="268"/>
        <end position="292"/>
    </location>
</feature>
<dbReference type="Proteomes" id="UP000008721">
    <property type="component" value="Chromosome"/>
</dbReference>
<keyword evidence="8 9" id="KW-0472">Membrane</keyword>
<feature type="transmembrane region" description="Helical" evidence="9">
    <location>
        <begin position="12"/>
        <end position="35"/>
    </location>
</feature>
<keyword evidence="7 9" id="KW-0811">Translocation</keyword>
<dbReference type="KEGG" id="sku:Sulku_0517"/>
<evidence type="ECO:0000313" key="12">
    <source>
        <dbReference type="Proteomes" id="UP000008721"/>
    </source>
</evidence>
<dbReference type="PANTHER" id="PTHR30081:SF8">
    <property type="entry name" value="PROTEIN TRANSLOCASE SUBUNIT SECF"/>
    <property type="match status" value="1"/>
</dbReference>
<dbReference type="PRINTS" id="PR01755">
    <property type="entry name" value="SECFTRNLCASE"/>
</dbReference>
<evidence type="ECO:0000256" key="7">
    <source>
        <dbReference type="ARBA" id="ARBA00023010"/>
    </source>
</evidence>
<evidence type="ECO:0000256" key="6">
    <source>
        <dbReference type="ARBA" id="ARBA00022989"/>
    </source>
</evidence>
<evidence type="ECO:0000256" key="4">
    <source>
        <dbReference type="ARBA" id="ARBA00022692"/>
    </source>
</evidence>
<dbReference type="InterPro" id="IPR048634">
    <property type="entry name" value="SecD_SecF_C"/>
</dbReference>
<feature type="domain" description="Protein export membrane protein SecD/SecF C-terminal" evidence="10">
    <location>
        <begin position="110"/>
        <end position="290"/>
    </location>
</feature>
<dbReference type="GO" id="GO:0005886">
    <property type="term" value="C:plasma membrane"/>
    <property type="evidence" value="ECO:0007669"/>
    <property type="project" value="UniProtKB-SubCell"/>
</dbReference>
<feature type="transmembrane region" description="Helical" evidence="9">
    <location>
        <begin position="241"/>
        <end position="262"/>
    </location>
</feature>
<comment type="function">
    <text evidence="9">Part of the Sec protein translocase complex. Interacts with the SecYEG preprotein conducting channel. SecDF uses the proton motive force (PMF) to complete protein translocation after the ATP-dependent function of SecA.</text>
</comment>
<protein>
    <recommendedName>
        <fullName evidence="9">Protein-export membrane protein SecF</fullName>
    </recommendedName>
</protein>
<keyword evidence="6 9" id="KW-1133">Transmembrane helix</keyword>
<gene>
    <name evidence="9" type="primary">secF</name>
    <name evidence="11" type="ordered locus">Sulku_0517</name>
</gene>
<dbReference type="HOGENOM" id="CLU_050012_0_1_7"/>
<comment type="subcellular location">
    <subcellularLocation>
        <location evidence="1 9">Cell membrane</location>
        <topology evidence="1 9">Multi-pass membrane protein</topology>
    </subcellularLocation>
</comment>
<dbReference type="NCBIfam" id="TIGR00916">
    <property type="entry name" value="2A0604s01"/>
    <property type="match status" value="1"/>
</dbReference>
<keyword evidence="12" id="KW-1185">Reference proteome</keyword>
<dbReference type="InterPro" id="IPR022645">
    <property type="entry name" value="SecD/SecF_bac"/>
</dbReference>
<comment type="subunit">
    <text evidence="9">Forms a complex with SecD. Part of the essential Sec protein translocation apparatus which comprises SecA, SecYEG and auxiliary proteins SecDF. Other proteins may also be involved.</text>
</comment>
<dbReference type="GO" id="GO:0065002">
    <property type="term" value="P:intracellular protein transmembrane transport"/>
    <property type="evidence" value="ECO:0007669"/>
    <property type="project" value="UniProtKB-UniRule"/>
</dbReference>
<dbReference type="SUPFAM" id="SSF82866">
    <property type="entry name" value="Multidrug efflux transporter AcrB transmembrane domain"/>
    <property type="match status" value="1"/>
</dbReference>
<evidence type="ECO:0000256" key="8">
    <source>
        <dbReference type="ARBA" id="ARBA00023136"/>
    </source>
</evidence>
<comment type="caution">
    <text evidence="9">Lacks conserved residue(s) required for the propagation of feature annotation.</text>
</comment>
<sequence>MELFKEDKVYNFLGKGKIFFVASFVLFFLAIALIATKGFSFGIDFTGGTVVQVKYQGPAPIDKVREALEKDELFKHAAVSEFGSPEEIVIKTAASTDGLSKDIGDVTREILKGTGEFEIRRVDMVGPKVGDELRVKGLTAFLLTLGAIMAMVTFRYEWRFALAAIIAIVHDIVITFGFVSYFEIDFNIESVAALLMILGYSIHDTIIVYDRIREHIQESKNSDFVMIVNEAVSRTQSRTTLTSLTVFFVVLTLFLFGGDIMLGFSFPMLVGVIIGTYSSIFVAAQLVVWTGFSVGRYREKMAEKQKMQAEKEKMRAQFEQGIV</sequence>
<dbReference type="InterPro" id="IPR022813">
    <property type="entry name" value="SecD/SecF_arch_bac"/>
</dbReference>